<evidence type="ECO:0000259" key="7">
    <source>
        <dbReference type="Pfam" id="PF17851"/>
    </source>
</evidence>
<evidence type="ECO:0000256" key="5">
    <source>
        <dbReference type="PIRSR" id="PIRSR606710-2"/>
    </source>
</evidence>
<dbReference type="Pfam" id="PF17851">
    <property type="entry name" value="GH43_C2"/>
    <property type="match status" value="1"/>
</dbReference>
<dbReference type="PANTHER" id="PTHR42812">
    <property type="entry name" value="BETA-XYLOSIDASE"/>
    <property type="match status" value="1"/>
</dbReference>
<reference evidence="8 9" key="1">
    <citation type="journal article" date="2019" name="Nat. Med.">
        <title>A library of human gut bacterial isolates paired with longitudinal multiomics data enables mechanistic microbiome research.</title>
        <authorList>
            <person name="Poyet M."/>
            <person name="Groussin M."/>
            <person name="Gibbons S.M."/>
            <person name="Avila-Pacheco J."/>
            <person name="Jiang X."/>
            <person name="Kearney S.M."/>
            <person name="Perrotta A.R."/>
            <person name="Berdy B."/>
            <person name="Zhao S."/>
            <person name="Lieberman T.D."/>
            <person name="Swanson P.K."/>
            <person name="Smith M."/>
            <person name="Roesemann S."/>
            <person name="Alexander J.E."/>
            <person name="Rich S.A."/>
            <person name="Livny J."/>
            <person name="Vlamakis H."/>
            <person name="Clish C."/>
            <person name="Bullock K."/>
            <person name="Deik A."/>
            <person name="Scott J."/>
            <person name="Pierce K.A."/>
            <person name="Xavier R.J."/>
            <person name="Alm E.J."/>
        </authorList>
    </citation>
    <scope>NUCLEOTIDE SEQUENCE [LARGE SCALE GENOMIC DNA]</scope>
    <source>
        <strain evidence="8 9">BIOML-A165</strain>
    </source>
</reference>
<evidence type="ECO:0000256" key="6">
    <source>
        <dbReference type="RuleBase" id="RU361187"/>
    </source>
</evidence>
<dbReference type="AlphaFoldDB" id="A0A7J5JQG9"/>
<dbReference type="InterPro" id="IPR023296">
    <property type="entry name" value="Glyco_hydro_beta-prop_sf"/>
</dbReference>
<feature type="active site" description="Proton acceptor" evidence="4">
    <location>
        <position position="80"/>
    </location>
</feature>
<dbReference type="InterPro" id="IPR051795">
    <property type="entry name" value="Glycosyl_Hydrlase_43"/>
</dbReference>
<dbReference type="Pfam" id="PF04616">
    <property type="entry name" value="Glyco_hydro_43"/>
    <property type="match status" value="1"/>
</dbReference>
<proteinExistence type="inferred from homology"/>
<dbReference type="Proteomes" id="UP000460317">
    <property type="component" value="Unassembled WGS sequence"/>
</dbReference>
<organism evidence="8 9">
    <name type="scientific">Bacteroides thetaiotaomicron</name>
    <dbReference type="NCBI Taxonomy" id="818"/>
    <lineage>
        <taxon>Bacteria</taxon>
        <taxon>Pseudomonadati</taxon>
        <taxon>Bacteroidota</taxon>
        <taxon>Bacteroidia</taxon>
        <taxon>Bacteroidales</taxon>
        <taxon>Bacteroidaceae</taxon>
        <taxon>Bacteroides</taxon>
    </lineage>
</organism>
<gene>
    <name evidence="8" type="ORF">GAN93_07880</name>
</gene>
<accession>A0A7J5JQG9</accession>
<evidence type="ECO:0000256" key="4">
    <source>
        <dbReference type="PIRSR" id="PIRSR606710-1"/>
    </source>
</evidence>
<dbReference type="InterPro" id="IPR041542">
    <property type="entry name" value="GH43_C2"/>
</dbReference>
<comment type="similarity">
    <text evidence="1 6">Belongs to the glycosyl hydrolase 43 family.</text>
</comment>
<dbReference type="Gene3D" id="2.115.10.20">
    <property type="entry name" value="Glycosyl hydrolase domain, family 43"/>
    <property type="match status" value="1"/>
</dbReference>
<feature type="site" description="Important for catalytic activity, responsible for pKa modulation of the active site Glu and correct orientation of both the proton donor and substrate" evidence="5">
    <location>
        <position position="190"/>
    </location>
</feature>
<sequence length="600" mass="68029">MKKKRFLEHYSVWLFSACMIGVSVTSCNFMKKEQQLPVIGKSEALFDYFNYKGEDDFYASNPLLEADNFYNPVLPGWYSDPSICTNGEGDYFLVTSTFAYFPGVPIFHSKDLVNWKQIGHVLNRPSQLVNMEGQEVSGGIFAPAIEYNPHNKTYYMITTNVGAGNFFVKTQDPFGEWSDPVMLPSIIGIDPSFFFDEDGKAYIVNNDDAPNNKPEYDGHRTIRIQEFDVKTDSTVGPRKVIVNKGARPEDKPIWIEGPHMYKINGKYLLMAAEGGTAGWHSEVVFGGDSPMGKFTPWENNPILTQRYLEPERPNPITSAGHADLIQSKEGDWWAFFLACRPINNMFENLGRETFMIPVKWSEDGYPYMTQKDDQIPMILQRKGIKRDSIVTFGNFEMDDDFDGTSLQDTWMTLRTPAKDLYSLTKTPGYLTLKCVNVSATEKKTPAFVCRRIQHHKFECSTRMLFDPSDDGEQAGLLLFKDERHQYFMSVGLKGADKQIALYQVGEQHDNLLASKNISNDIKAIKLKVVSNGTHYDFYYSLQEEPWNLLCKNVDAKYLSTAVAGGFTGTTIGIYATKNNVGNLALKQNAHKYKESNNVLN</sequence>
<evidence type="ECO:0000256" key="2">
    <source>
        <dbReference type="ARBA" id="ARBA00022801"/>
    </source>
</evidence>
<feature type="active site" description="Proton donor" evidence="4">
    <location>
        <position position="256"/>
    </location>
</feature>
<keyword evidence="3 6" id="KW-0326">Glycosidase</keyword>
<dbReference type="CDD" id="cd18617">
    <property type="entry name" value="GH43_XynB-like"/>
    <property type="match status" value="1"/>
</dbReference>
<dbReference type="GO" id="GO:0005975">
    <property type="term" value="P:carbohydrate metabolic process"/>
    <property type="evidence" value="ECO:0007669"/>
    <property type="project" value="InterPro"/>
</dbReference>
<dbReference type="InterPro" id="IPR006710">
    <property type="entry name" value="Glyco_hydro_43"/>
</dbReference>
<dbReference type="EMBL" id="WCSB01000005">
    <property type="protein sequence ID" value="KAB4453633.1"/>
    <property type="molecule type" value="Genomic_DNA"/>
</dbReference>
<dbReference type="PANTHER" id="PTHR42812:SF12">
    <property type="entry name" value="BETA-XYLOSIDASE-RELATED"/>
    <property type="match status" value="1"/>
</dbReference>
<protein>
    <submittedName>
        <fullName evidence="8">Glycoside hydrolase family 43 protein</fullName>
    </submittedName>
</protein>
<evidence type="ECO:0000256" key="3">
    <source>
        <dbReference type="ARBA" id="ARBA00023295"/>
    </source>
</evidence>
<feature type="domain" description="Beta-xylosidase C-terminal Concanavalin A-like" evidence="7">
    <location>
        <begin position="399"/>
        <end position="579"/>
    </location>
</feature>
<dbReference type="PROSITE" id="PS51257">
    <property type="entry name" value="PROKAR_LIPOPROTEIN"/>
    <property type="match status" value="1"/>
</dbReference>
<evidence type="ECO:0000313" key="8">
    <source>
        <dbReference type="EMBL" id="KAB4453633.1"/>
    </source>
</evidence>
<evidence type="ECO:0000256" key="1">
    <source>
        <dbReference type="ARBA" id="ARBA00009865"/>
    </source>
</evidence>
<dbReference type="GO" id="GO:0004553">
    <property type="term" value="F:hydrolase activity, hydrolyzing O-glycosyl compounds"/>
    <property type="evidence" value="ECO:0007669"/>
    <property type="project" value="InterPro"/>
</dbReference>
<dbReference type="Gene3D" id="2.60.120.200">
    <property type="match status" value="1"/>
</dbReference>
<comment type="caution">
    <text evidence="8">The sequence shown here is derived from an EMBL/GenBank/DDBJ whole genome shotgun (WGS) entry which is preliminary data.</text>
</comment>
<dbReference type="InterPro" id="IPR013320">
    <property type="entry name" value="ConA-like_dom_sf"/>
</dbReference>
<dbReference type="SUPFAM" id="SSF49899">
    <property type="entry name" value="Concanavalin A-like lectins/glucanases"/>
    <property type="match status" value="1"/>
</dbReference>
<keyword evidence="2 6" id="KW-0378">Hydrolase</keyword>
<evidence type="ECO:0000313" key="9">
    <source>
        <dbReference type="Proteomes" id="UP000460317"/>
    </source>
</evidence>
<name>A0A7J5JQG9_BACT4</name>
<dbReference type="SUPFAM" id="SSF75005">
    <property type="entry name" value="Arabinanase/levansucrase/invertase"/>
    <property type="match status" value="1"/>
</dbReference>